<dbReference type="PANTHER" id="PTHR48015">
    <property type="entry name" value="SERINE/THREONINE-PROTEIN KINASE TAO"/>
    <property type="match status" value="1"/>
</dbReference>
<protein>
    <recommendedName>
        <fullName evidence="1">Protein kinase domain-containing protein</fullName>
    </recommendedName>
</protein>
<name>A0A0C3GRX1_OIDMZ</name>
<dbReference type="InterPro" id="IPR050285">
    <property type="entry name" value="STE20_Ser/Thr_kinase"/>
</dbReference>
<evidence type="ECO:0000259" key="1">
    <source>
        <dbReference type="PROSITE" id="PS50011"/>
    </source>
</evidence>
<dbReference type="GO" id="GO:0043408">
    <property type="term" value="P:regulation of MAPK cascade"/>
    <property type="evidence" value="ECO:0007669"/>
    <property type="project" value="TreeGrafter"/>
</dbReference>
<dbReference type="OrthoDB" id="4062651at2759"/>
<dbReference type="InParanoid" id="A0A0C3GRX1"/>
<dbReference type="EMBL" id="KN832898">
    <property type="protein sequence ID" value="KIM93201.1"/>
    <property type="molecule type" value="Genomic_DNA"/>
</dbReference>
<proteinExistence type="predicted"/>
<dbReference type="InterPro" id="IPR011009">
    <property type="entry name" value="Kinase-like_dom_sf"/>
</dbReference>
<dbReference type="HOGENOM" id="CLU_1735833_0_0_1"/>
<accession>A0A0C3GRX1</accession>
<feature type="domain" description="Protein kinase" evidence="1">
    <location>
        <begin position="1"/>
        <end position="141"/>
    </location>
</feature>
<dbReference type="Pfam" id="PF00069">
    <property type="entry name" value="Pkinase"/>
    <property type="match status" value="1"/>
</dbReference>
<dbReference type="Gene3D" id="1.10.510.10">
    <property type="entry name" value="Transferase(Phosphotransferase) domain 1"/>
    <property type="match status" value="1"/>
</dbReference>
<dbReference type="PROSITE" id="PS50011">
    <property type="entry name" value="PROTEIN_KINASE_DOM"/>
    <property type="match status" value="1"/>
</dbReference>
<dbReference type="InterPro" id="IPR000719">
    <property type="entry name" value="Prot_kinase_dom"/>
</dbReference>
<keyword evidence="3" id="KW-1185">Reference proteome</keyword>
<organism evidence="2 3">
    <name type="scientific">Oidiodendron maius (strain Zn)</name>
    <dbReference type="NCBI Taxonomy" id="913774"/>
    <lineage>
        <taxon>Eukaryota</taxon>
        <taxon>Fungi</taxon>
        <taxon>Dikarya</taxon>
        <taxon>Ascomycota</taxon>
        <taxon>Pezizomycotina</taxon>
        <taxon>Leotiomycetes</taxon>
        <taxon>Leotiomycetes incertae sedis</taxon>
        <taxon>Myxotrichaceae</taxon>
        <taxon>Oidiodendron</taxon>
    </lineage>
</organism>
<dbReference type="PANTHER" id="PTHR48015:SF16">
    <property type="entry name" value="SERINE_THREONINE-PROTEIN KINASE SULU"/>
    <property type="match status" value="1"/>
</dbReference>
<dbReference type="GO" id="GO:0005524">
    <property type="term" value="F:ATP binding"/>
    <property type="evidence" value="ECO:0007669"/>
    <property type="project" value="InterPro"/>
</dbReference>
<evidence type="ECO:0000313" key="2">
    <source>
        <dbReference type="EMBL" id="KIM93201.1"/>
    </source>
</evidence>
<feature type="non-terminal residue" evidence="2">
    <location>
        <position position="1"/>
    </location>
</feature>
<dbReference type="SUPFAM" id="SSF56112">
    <property type="entry name" value="Protein kinase-like (PK-like)"/>
    <property type="match status" value="1"/>
</dbReference>
<reference evidence="3" key="2">
    <citation type="submission" date="2015-01" db="EMBL/GenBank/DDBJ databases">
        <title>Evolutionary Origins and Diversification of the Mycorrhizal Mutualists.</title>
        <authorList>
            <consortium name="DOE Joint Genome Institute"/>
            <consortium name="Mycorrhizal Genomics Consortium"/>
            <person name="Kohler A."/>
            <person name="Kuo A."/>
            <person name="Nagy L.G."/>
            <person name="Floudas D."/>
            <person name="Copeland A."/>
            <person name="Barry K.W."/>
            <person name="Cichocki N."/>
            <person name="Veneault-Fourrey C."/>
            <person name="LaButti K."/>
            <person name="Lindquist E.A."/>
            <person name="Lipzen A."/>
            <person name="Lundell T."/>
            <person name="Morin E."/>
            <person name="Murat C."/>
            <person name="Riley R."/>
            <person name="Ohm R."/>
            <person name="Sun H."/>
            <person name="Tunlid A."/>
            <person name="Henrissat B."/>
            <person name="Grigoriev I.V."/>
            <person name="Hibbett D.S."/>
            <person name="Martin F."/>
        </authorList>
    </citation>
    <scope>NUCLEOTIDE SEQUENCE [LARGE SCALE GENOMIC DNA]</scope>
    <source>
        <strain evidence="3">Zn</strain>
    </source>
</reference>
<evidence type="ECO:0000313" key="3">
    <source>
        <dbReference type="Proteomes" id="UP000054321"/>
    </source>
</evidence>
<dbReference type="GO" id="GO:0035556">
    <property type="term" value="P:intracellular signal transduction"/>
    <property type="evidence" value="ECO:0007669"/>
    <property type="project" value="TreeGrafter"/>
</dbReference>
<sequence length="141" mass="16443">ILRILLRDPWEDYDYIMHLDQGILAVHRGSSFKIVSIQQFHCAEILQQTRMFSSIQHPNIASIYDIYCHDENHFLIMEHLSVRISHLDIQNHELEEWEIATIILEVLKGVVHISSLRISCKELSSDNIRLSLDGELKLGKL</sequence>
<dbReference type="GO" id="GO:0004672">
    <property type="term" value="F:protein kinase activity"/>
    <property type="evidence" value="ECO:0007669"/>
    <property type="project" value="InterPro"/>
</dbReference>
<dbReference type="Proteomes" id="UP000054321">
    <property type="component" value="Unassembled WGS sequence"/>
</dbReference>
<gene>
    <name evidence="2" type="ORF">OIDMADRAFT_94479</name>
</gene>
<reference evidence="2 3" key="1">
    <citation type="submission" date="2014-04" db="EMBL/GenBank/DDBJ databases">
        <authorList>
            <consortium name="DOE Joint Genome Institute"/>
            <person name="Kuo A."/>
            <person name="Martino E."/>
            <person name="Perotto S."/>
            <person name="Kohler A."/>
            <person name="Nagy L.G."/>
            <person name="Floudas D."/>
            <person name="Copeland A."/>
            <person name="Barry K.W."/>
            <person name="Cichocki N."/>
            <person name="Veneault-Fourrey C."/>
            <person name="LaButti K."/>
            <person name="Lindquist E.A."/>
            <person name="Lipzen A."/>
            <person name="Lundell T."/>
            <person name="Morin E."/>
            <person name="Murat C."/>
            <person name="Sun H."/>
            <person name="Tunlid A."/>
            <person name="Henrissat B."/>
            <person name="Grigoriev I.V."/>
            <person name="Hibbett D.S."/>
            <person name="Martin F."/>
            <person name="Nordberg H.P."/>
            <person name="Cantor M.N."/>
            <person name="Hua S.X."/>
        </authorList>
    </citation>
    <scope>NUCLEOTIDE SEQUENCE [LARGE SCALE GENOMIC DNA]</scope>
    <source>
        <strain evidence="2 3">Zn</strain>
    </source>
</reference>
<feature type="non-terminal residue" evidence="2">
    <location>
        <position position="141"/>
    </location>
</feature>
<dbReference type="AlphaFoldDB" id="A0A0C3GRX1"/>
<dbReference type="STRING" id="913774.A0A0C3GRX1"/>